<evidence type="ECO:0000256" key="6">
    <source>
        <dbReference type="ARBA" id="ARBA00022729"/>
    </source>
</evidence>
<evidence type="ECO:0000256" key="5">
    <source>
        <dbReference type="ARBA" id="ARBA00022670"/>
    </source>
</evidence>
<dbReference type="InterPro" id="IPR012599">
    <property type="entry name" value="Propeptide_C1A"/>
</dbReference>
<dbReference type="InterPro" id="IPR000169">
    <property type="entry name" value="Pept_cys_AS"/>
</dbReference>
<evidence type="ECO:0000313" key="12">
    <source>
        <dbReference type="EMBL" id="CAI5771449.1"/>
    </source>
</evidence>
<dbReference type="SUPFAM" id="SSF54001">
    <property type="entry name" value="Cysteine proteinases"/>
    <property type="match status" value="1"/>
</dbReference>
<protein>
    <recommendedName>
        <fullName evidence="4">Cathepsin B</fullName>
        <ecNumber evidence="3">3.4.22.1</ecNumber>
    </recommendedName>
</protein>
<evidence type="ECO:0000259" key="11">
    <source>
        <dbReference type="SMART" id="SM00645"/>
    </source>
</evidence>
<dbReference type="PROSITE" id="PS00640">
    <property type="entry name" value="THIOL_PROTEASE_ASN"/>
    <property type="match status" value="1"/>
</dbReference>
<keyword evidence="10" id="KW-1015">Disulfide bond</keyword>
<evidence type="ECO:0000256" key="4">
    <source>
        <dbReference type="ARBA" id="ARBA00015559"/>
    </source>
</evidence>
<dbReference type="EC" id="3.4.22.1" evidence="3"/>
<dbReference type="InterPro" id="IPR013128">
    <property type="entry name" value="Peptidase_C1A"/>
</dbReference>
<dbReference type="GO" id="GO:0006508">
    <property type="term" value="P:proteolysis"/>
    <property type="evidence" value="ECO:0007669"/>
    <property type="project" value="UniProtKB-KW"/>
</dbReference>
<name>A0AA35K647_9SAUR</name>
<dbReference type="Proteomes" id="UP001178461">
    <property type="component" value="Chromosome 3"/>
</dbReference>
<keyword evidence="13" id="KW-1185">Reference proteome</keyword>
<keyword evidence="6" id="KW-0732">Signal</keyword>
<dbReference type="Pfam" id="PF08127">
    <property type="entry name" value="Propeptide_C1"/>
    <property type="match status" value="1"/>
</dbReference>
<evidence type="ECO:0000256" key="7">
    <source>
        <dbReference type="ARBA" id="ARBA00022801"/>
    </source>
</evidence>
<dbReference type="PROSITE" id="PS00139">
    <property type="entry name" value="THIOL_PROTEASE_CYS"/>
    <property type="match status" value="1"/>
</dbReference>
<keyword evidence="5" id="KW-0645">Protease</keyword>
<dbReference type="EMBL" id="OX395128">
    <property type="protein sequence ID" value="CAI5771449.1"/>
    <property type="molecule type" value="Genomic_DNA"/>
</dbReference>
<dbReference type="PANTHER" id="PTHR12411">
    <property type="entry name" value="CYSTEINE PROTEASE FAMILY C1-RELATED"/>
    <property type="match status" value="1"/>
</dbReference>
<dbReference type="InterPro" id="IPR025660">
    <property type="entry name" value="Pept_his_AS"/>
</dbReference>
<feature type="domain" description="Peptidase C1A papain C-terminal" evidence="11">
    <location>
        <begin position="199"/>
        <end position="449"/>
    </location>
</feature>
<sequence length="459" mass="50872">MPHQHQQRLLESKTNGRIRKRPFALWRDGHATHLCKPSNDHMIYLWGGWVGGGGWGITCCRVSCRRGAAPTWAESAGGASPAQPRRPNRQLRLNRGGPELSGFLGLAQIHFHLRVPVSKMWRSVVSLCLLVVLTGARNVPIFPPLSHDMVNYINKLNTTWQAGHNFHNVDLSYVKKLCGTFLHGPKLPERIGFSNDLVLPESFDSREQWPKCPTIGEIRDQGSCGSCWAFGAVEAISDRVCIHTNTKVNVEISAEDLLSCCGFECGMGCNGGYPSAAWKYWTEKGLVSGGLYDSHVGCRPYSIPPCEHHTNGTRPPCTGEGGETPECTKKCEDGYSPSYKEDKHYGVTSYGVPPNEDMIKAEIYKNGPVEGAFVVYADFLMYKSGVYQHVSGEEVGGHAIRILGWGVDNGTPYWLAANSWNTDWGENGFFRILRGEDHCGIESEIVAGIPRTSQYWKQL</sequence>
<evidence type="ECO:0000256" key="3">
    <source>
        <dbReference type="ARBA" id="ARBA00012537"/>
    </source>
</evidence>
<keyword evidence="8" id="KW-0788">Thiol protease</keyword>
<reference evidence="12" key="1">
    <citation type="submission" date="2022-12" db="EMBL/GenBank/DDBJ databases">
        <authorList>
            <person name="Alioto T."/>
            <person name="Alioto T."/>
            <person name="Gomez Garrido J."/>
        </authorList>
    </citation>
    <scope>NUCLEOTIDE SEQUENCE</scope>
</reference>
<evidence type="ECO:0000313" key="13">
    <source>
        <dbReference type="Proteomes" id="UP001178461"/>
    </source>
</evidence>
<gene>
    <name evidence="12" type="ORF">PODLI_1B041126</name>
</gene>
<comment type="similarity">
    <text evidence="2">Belongs to the peptidase C1 family.</text>
</comment>
<dbReference type="Pfam" id="PF00112">
    <property type="entry name" value="Peptidase_C1"/>
    <property type="match status" value="1"/>
</dbReference>
<evidence type="ECO:0000256" key="9">
    <source>
        <dbReference type="ARBA" id="ARBA00023145"/>
    </source>
</evidence>
<dbReference type="FunFam" id="3.90.70.10:FF:000031">
    <property type="entry name" value="Cathepsin B"/>
    <property type="match status" value="1"/>
</dbReference>
<dbReference type="InterPro" id="IPR000668">
    <property type="entry name" value="Peptidase_C1A_C"/>
</dbReference>
<evidence type="ECO:0000256" key="1">
    <source>
        <dbReference type="ARBA" id="ARBA00001754"/>
    </source>
</evidence>
<evidence type="ECO:0000256" key="8">
    <source>
        <dbReference type="ARBA" id="ARBA00022807"/>
    </source>
</evidence>
<comment type="catalytic activity">
    <reaction evidence="1">
        <text>Hydrolysis of proteins with broad specificity for peptide bonds. Preferentially cleaves -Arg-Arg-|-Xaa bonds in small molecule substrates (thus differing from cathepsin L). In addition to being an endopeptidase, shows peptidyl-dipeptidase activity, liberating C-terminal dipeptides.</text>
        <dbReference type="EC" id="3.4.22.1"/>
    </reaction>
</comment>
<dbReference type="Gene3D" id="3.90.70.10">
    <property type="entry name" value="Cysteine proteinases"/>
    <property type="match status" value="1"/>
</dbReference>
<dbReference type="GO" id="GO:0004197">
    <property type="term" value="F:cysteine-type endopeptidase activity"/>
    <property type="evidence" value="ECO:0007669"/>
    <property type="project" value="UniProtKB-EC"/>
</dbReference>
<keyword evidence="9" id="KW-0865">Zymogen</keyword>
<evidence type="ECO:0000256" key="10">
    <source>
        <dbReference type="ARBA" id="ARBA00023157"/>
    </source>
</evidence>
<dbReference type="InterPro" id="IPR025661">
    <property type="entry name" value="Pept_asp_AS"/>
</dbReference>
<dbReference type="SMART" id="SM00645">
    <property type="entry name" value="Pept_C1"/>
    <property type="match status" value="1"/>
</dbReference>
<keyword evidence="7" id="KW-0378">Hydrolase</keyword>
<evidence type="ECO:0000256" key="2">
    <source>
        <dbReference type="ARBA" id="ARBA00008455"/>
    </source>
</evidence>
<accession>A0AA35K647</accession>
<organism evidence="12 13">
    <name type="scientific">Podarcis lilfordi</name>
    <name type="common">Lilford's wall lizard</name>
    <dbReference type="NCBI Taxonomy" id="74358"/>
    <lineage>
        <taxon>Eukaryota</taxon>
        <taxon>Metazoa</taxon>
        <taxon>Chordata</taxon>
        <taxon>Craniata</taxon>
        <taxon>Vertebrata</taxon>
        <taxon>Euteleostomi</taxon>
        <taxon>Lepidosauria</taxon>
        <taxon>Squamata</taxon>
        <taxon>Bifurcata</taxon>
        <taxon>Unidentata</taxon>
        <taxon>Episquamata</taxon>
        <taxon>Laterata</taxon>
        <taxon>Lacertibaenia</taxon>
        <taxon>Lacertidae</taxon>
        <taxon>Podarcis</taxon>
    </lineage>
</organism>
<dbReference type="InterPro" id="IPR038765">
    <property type="entry name" value="Papain-like_cys_pep_sf"/>
</dbReference>
<dbReference type="PROSITE" id="PS00639">
    <property type="entry name" value="THIOL_PROTEASE_HIS"/>
    <property type="match status" value="1"/>
</dbReference>
<dbReference type="AlphaFoldDB" id="A0AA35K647"/>
<dbReference type="CDD" id="cd02620">
    <property type="entry name" value="Peptidase_C1A_CathepsinB"/>
    <property type="match status" value="1"/>
</dbReference>
<dbReference type="PRINTS" id="PR00705">
    <property type="entry name" value="PAPAIN"/>
</dbReference>
<proteinExistence type="inferred from homology"/>